<dbReference type="OrthoDB" id="10258956at2759"/>
<reference evidence="11 12" key="1">
    <citation type="journal article" date="2017" name="G3 (Bethesda)">
        <title>The Physical Genome Mapping of Anopheles albimanus Corrected Scaffold Misassemblies and Identified Interarm Rearrangements in Genus Anopheles.</title>
        <authorList>
            <person name="Artemov G.N."/>
            <person name="Peery A.N."/>
            <person name="Jiang X."/>
            <person name="Tu Z."/>
            <person name="Stegniy V.N."/>
            <person name="Sharakhova M.V."/>
            <person name="Sharakhov I.V."/>
        </authorList>
    </citation>
    <scope>NUCLEOTIDE SEQUENCE [LARGE SCALE GENOMIC DNA]</scope>
    <source>
        <strain evidence="11 12">ALBI9_A</strain>
    </source>
</reference>
<dbReference type="GO" id="GO:0044458">
    <property type="term" value="P:motile cilium assembly"/>
    <property type="evidence" value="ECO:0007669"/>
    <property type="project" value="TreeGrafter"/>
</dbReference>
<proteinExistence type="inferred from homology"/>
<sequence length="277" mass="32047">MEITNLAESVSYLASFFHTLPPETVLRLECSLTLLKNEQQLAALYFFGQLEAQSATYWLAFGTPEADLFREQKLFYSRNATEWFLLLAPTNREPTDNWSLICEDFTGEVGNRFRLPASRLQEDSEANRPRYVLEQERLWYVFRALLREACCVPRGLLYRTDTKETIRNTLFRGLTEGQLGDLANYQHFRLPERDVEENLGGRPSDCILSMDVFDRIEDVVPRGRSFSLRVDDSGRFATCSSLWWLGAVSFHKANAGDLCGFYYRGDGRKNWDLPFQV</sequence>
<evidence type="ECO:0000313" key="12">
    <source>
        <dbReference type="Proteomes" id="UP000069272"/>
    </source>
</evidence>
<keyword evidence="7" id="KW-0966">Cell projection</keyword>
<dbReference type="PANTHER" id="PTHR22069:SF0">
    <property type="entry name" value="RADIAL SPOKE HEAD PROTEIN 9 HOMOLOG"/>
    <property type="match status" value="1"/>
</dbReference>
<dbReference type="AlphaFoldDB" id="A0A182FTN2"/>
<evidence type="ECO:0000256" key="3">
    <source>
        <dbReference type="ARBA" id="ARBA00022794"/>
    </source>
</evidence>
<dbReference type="GO" id="GO:0035082">
    <property type="term" value="P:axoneme assembly"/>
    <property type="evidence" value="ECO:0007669"/>
    <property type="project" value="InterPro"/>
</dbReference>
<name>A0A182FTN2_ANOAL</name>
<dbReference type="GO" id="GO:0005930">
    <property type="term" value="C:axoneme"/>
    <property type="evidence" value="ECO:0007669"/>
    <property type="project" value="TreeGrafter"/>
</dbReference>
<evidence type="ECO:0000313" key="11">
    <source>
        <dbReference type="EnsemblMetazoa" id="AALB009916-PA"/>
    </source>
</evidence>
<evidence type="ECO:0000256" key="2">
    <source>
        <dbReference type="ARBA" id="ARBA00022490"/>
    </source>
</evidence>
<dbReference type="PANTHER" id="PTHR22069">
    <property type="entry name" value="MITOCHONDRIAL RIBOSOMAL PROTEIN S18"/>
    <property type="match status" value="1"/>
</dbReference>
<reference evidence="11" key="2">
    <citation type="submission" date="2022-08" db="UniProtKB">
        <authorList>
            <consortium name="EnsemblMetazoa"/>
        </authorList>
    </citation>
    <scope>IDENTIFICATION</scope>
    <source>
        <strain evidence="11">STECLA/ALBI9_A</strain>
    </source>
</reference>
<evidence type="ECO:0000256" key="4">
    <source>
        <dbReference type="ARBA" id="ARBA00022846"/>
    </source>
</evidence>
<dbReference type="CTD" id="221421"/>
<dbReference type="VEuPathDB" id="VectorBase:AALB20_025931"/>
<dbReference type="InterPro" id="IPR055316">
    <property type="entry name" value="RSP9"/>
</dbReference>
<dbReference type="KEGG" id="aali:118463997"/>
<evidence type="ECO:0000256" key="6">
    <source>
        <dbReference type="ARBA" id="ARBA00023212"/>
    </source>
</evidence>
<dbReference type="GO" id="GO:0060294">
    <property type="term" value="P:cilium movement involved in cell motility"/>
    <property type="evidence" value="ECO:0007669"/>
    <property type="project" value="TreeGrafter"/>
</dbReference>
<accession>A0A182FTN2</accession>
<evidence type="ECO:0000256" key="7">
    <source>
        <dbReference type="ARBA" id="ARBA00023273"/>
    </source>
</evidence>
<organism evidence="11 12">
    <name type="scientific">Anopheles albimanus</name>
    <name type="common">New world malaria mosquito</name>
    <dbReference type="NCBI Taxonomy" id="7167"/>
    <lineage>
        <taxon>Eukaryota</taxon>
        <taxon>Metazoa</taxon>
        <taxon>Ecdysozoa</taxon>
        <taxon>Arthropoda</taxon>
        <taxon>Hexapoda</taxon>
        <taxon>Insecta</taxon>
        <taxon>Pterygota</taxon>
        <taxon>Neoptera</taxon>
        <taxon>Endopterygota</taxon>
        <taxon>Diptera</taxon>
        <taxon>Nematocera</taxon>
        <taxon>Culicoidea</taxon>
        <taxon>Culicidae</taxon>
        <taxon>Anophelinae</taxon>
        <taxon>Anopheles</taxon>
    </lineage>
</organism>
<dbReference type="EnsemblMetazoa" id="AALB009916-RA">
    <property type="protein sequence ID" value="AALB009916-PA"/>
    <property type="gene ID" value="AALB009916"/>
</dbReference>
<comment type="subcellular location">
    <subcellularLocation>
        <location evidence="8">Cell projection</location>
        <location evidence="8">Kinocilium</location>
    </subcellularLocation>
    <subcellularLocation>
        <location evidence="1">Cytoplasm</location>
        <location evidence="1">Cytoskeleton</location>
        <location evidence="1">Flagellum axoneme</location>
    </subcellularLocation>
</comment>
<keyword evidence="6" id="KW-0206">Cytoskeleton</keyword>
<dbReference type="RefSeq" id="XP_035786937.1">
    <property type="nucleotide sequence ID" value="XM_035931044.1"/>
</dbReference>
<comment type="similarity">
    <text evidence="9">Belongs to the flagellar radial spoke RSP9 family.</text>
</comment>
<keyword evidence="3" id="KW-0970">Cilium biogenesis/degradation</keyword>
<keyword evidence="2" id="KW-0963">Cytoplasm</keyword>
<dbReference type="Proteomes" id="UP000069272">
    <property type="component" value="Chromosome 3R"/>
</dbReference>
<dbReference type="GO" id="GO:0060091">
    <property type="term" value="C:kinocilium"/>
    <property type="evidence" value="ECO:0007669"/>
    <property type="project" value="UniProtKB-SubCell"/>
</dbReference>
<evidence type="ECO:0000256" key="9">
    <source>
        <dbReference type="ARBA" id="ARBA00038319"/>
    </source>
</evidence>
<keyword evidence="4" id="KW-0282">Flagellum</keyword>
<protein>
    <recommendedName>
        <fullName evidence="10">Radial spoke head protein 9 homolog</fullName>
    </recommendedName>
</protein>
<evidence type="ECO:0000256" key="1">
    <source>
        <dbReference type="ARBA" id="ARBA00004611"/>
    </source>
</evidence>
<keyword evidence="5" id="KW-0969">Cilium</keyword>
<dbReference type="STRING" id="7167.A0A182FTN2"/>
<dbReference type="GeneID" id="118463997"/>
<keyword evidence="12" id="KW-1185">Reference proteome</keyword>
<evidence type="ECO:0000256" key="8">
    <source>
        <dbReference type="ARBA" id="ARBA00037822"/>
    </source>
</evidence>
<evidence type="ECO:0000256" key="5">
    <source>
        <dbReference type="ARBA" id="ARBA00023069"/>
    </source>
</evidence>
<evidence type="ECO:0000256" key="10">
    <source>
        <dbReference type="ARBA" id="ARBA00041080"/>
    </source>
</evidence>
<dbReference type="VEuPathDB" id="VectorBase:AALB009916"/>